<evidence type="ECO:0000313" key="3">
    <source>
        <dbReference type="Proteomes" id="UP001580430"/>
    </source>
</evidence>
<feature type="signal peptide" evidence="1">
    <location>
        <begin position="1"/>
        <end position="24"/>
    </location>
</feature>
<evidence type="ECO:0000313" key="2">
    <source>
        <dbReference type="EMBL" id="MFB5761358.1"/>
    </source>
</evidence>
<feature type="chain" id="PRO_5046672371" evidence="1">
    <location>
        <begin position="25"/>
        <end position="93"/>
    </location>
</feature>
<keyword evidence="3" id="KW-1185">Reference proteome</keyword>
<gene>
    <name evidence="2" type="ORF">ACE5LO_13245</name>
</gene>
<protein>
    <submittedName>
        <fullName evidence="2">Uncharacterized protein</fullName>
    </submittedName>
</protein>
<dbReference type="RefSeq" id="WP_375520498.1">
    <property type="nucleotide sequence ID" value="NZ_JBHIRY010000011.1"/>
</dbReference>
<evidence type="ECO:0000256" key="1">
    <source>
        <dbReference type="SAM" id="SignalP"/>
    </source>
</evidence>
<name>A0ABV5C1G7_9BACL</name>
<dbReference type="Proteomes" id="UP001580430">
    <property type="component" value="Unassembled WGS sequence"/>
</dbReference>
<keyword evidence="1" id="KW-0732">Signal</keyword>
<sequence>MFKKIVFLGVSCLLSLSLSLPVFAQSVPEDIESAITQDLKKSEKQISEIQFCINMKYTISKILLTKSKLPKQKECRKLLNSIRMSLYLAGGPG</sequence>
<comment type="caution">
    <text evidence="2">The sequence shown here is derived from an EMBL/GenBank/DDBJ whole genome shotgun (WGS) entry which is preliminary data.</text>
</comment>
<proteinExistence type="predicted"/>
<reference evidence="2 3" key="1">
    <citation type="submission" date="2024-09" db="EMBL/GenBank/DDBJ databases">
        <title>Paenibacillus zeirhizospherea sp. nov., isolated from surface of the maize (Zea mays) roots in a horticulture field, Hungary.</title>
        <authorList>
            <person name="Marton D."/>
            <person name="Farkas M."/>
            <person name="Bedics A."/>
            <person name="Toth E."/>
            <person name="Tancsics A."/>
            <person name="Boka K."/>
            <person name="Marati G."/>
            <person name="Kriszt B."/>
            <person name="Cserhati M."/>
        </authorList>
    </citation>
    <scope>NUCLEOTIDE SEQUENCE [LARGE SCALE GENOMIC DNA]</scope>
    <source>
        <strain evidence="2 3">JCM 18446</strain>
    </source>
</reference>
<dbReference type="EMBL" id="JBHIRY010000011">
    <property type="protein sequence ID" value="MFB5761358.1"/>
    <property type="molecule type" value="Genomic_DNA"/>
</dbReference>
<accession>A0ABV5C1G7</accession>
<organism evidence="2 3">
    <name type="scientific">Paenibacillus medicaginis</name>
    <dbReference type="NCBI Taxonomy" id="1470560"/>
    <lineage>
        <taxon>Bacteria</taxon>
        <taxon>Bacillati</taxon>
        <taxon>Bacillota</taxon>
        <taxon>Bacilli</taxon>
        <taxon>Bacillales</taxon>
        <taxon>Paenibacillaceae</taxon>
        <taxon>Paenibacillus</taxon>
    </lineage>
</organism>